<sequence>MASLAHRIRPAFGCGRGRRPITTSAADAASRLLETFAGKHVTRKQLLDANQLQRLSLTLNRKHLHPGLDVSSTPPVQGTPLPPGYHLVYFTPASVESELGRDGSDKTFNAPTPFTRRMWAGGRMRFVEGKALRVGEEVEERTRLVGATPKKSRSGDEMVLVDVEKEFWGRDGLIVKDQRSWIFRPEINVSLAAETAPTRVERPSAYGASTISDSKEADGSIRRHLRWSPVALFRFSALTFNGHMIHYNEPWTKDIERHPEVVVHGPLNLVNMLDYWRDVHGQDGRHVRQVEYRAMSPLMFKLSMVLVAALAAVGGQASEMCDYGTSQDPNMKCSFGGDVYCCVYGSEINGDRGLIQGFPISRKCNLMGGPCTSSVNGANGAVTCC</sequence>
<dbReference type="SUPFAM" id="SSF54637">
    <property type="entry name" value="Thioesterase/thiol ester dehydrase-isomerase"/>
    <property type="match status" value="1"/>
</dbReference>
<dbReference type="EMBL" id="RYZW01000047">
    <property type="protein sequence ID" value="TDZ58254.1"/>
    <property type="molecule type" value="Genomic_DNA"/>
</dbReference>
<dbReference type="AlphaFoldDB" id="A0A4R8RED0"/>
<gene>
    <name evidence="1" type="primary">meh</name>
    <name evidence="1" type="ORF">CTRI78_v005593</name>
</gene>
<name>A0A4R8RED0_COLTR</name>
<evidence type="ECO:0000313" key="2">
    <source>
        <dbReference type="Proteomes" id="UP000295703"/>
    </source>
</evidence>
<dbReference type="STRING" id="5466.A0A4R8RED0"/>
<keyword evidence="2" id="KW-1185">Reference proteome</keyword>
<dbReference type="GO" id="GO:0019171">
    <property type="term" value="F:(3R)-hydroxyacyl-[acyl-carrier-protein] dehydratase activity"/>
    <property type="evidence" value="ECO:0007669"/>
    <property type="project" value="TreeGrafter"/>
</dbReference>
<accession>A0A4R8RED0</accession>
<evidence type="ECO:0000313" key="1">
    <source>
        <dbReference type="EMBL" id="TDZ58254.1"/>
    </source>
</evidence>
<dbReference type="Proteomes" id="UP000295703">
    <property type="component" value="Unassembled WGS sequence"/>
</dbReference>
<protein>
    <submittedName>
        <fullName evidence="1">Mesaconyl-C(4)-CoA hydratase</fullName>
    </submittedName>
</protein>
<dbReference type="InterPro" id="IPR052741">
    <property type="entry name" value="Mitochondrial_HTD2"/>
</dbReference>
<reference evidence="1 2" key="1">
    <citation type="submission" date="2018-12" db="EMBL/GenBank/DDBJ databases">
        <title>Genome sequence and assembly of Colletotrichum trifolii.</title>
        <authorList>
            <person name="Gan P."/>
            <person name="Shirasu K."/>
        </authorList>
    </citation>
    <scope>NUCLEOTIDE SEQUENCE [LARGE SCALE GENOMIC DNA]</scope>
    <source>
        <strain evidence="1 2">543-2</strain>
    </source>
</reference>
<dbReference type="PANTHER" id="PTHR28152:SF2">
    <property type="entry name" value="N-TERMINAL OF MAOC-LIKE DEHYDRATASE DOMAIN-CONTAINING PROTEIN"/>
    <property type="match status" value="1"/>
</dbReference>
<comment type="caution">
    <text evidence="1">The sequence shown here is derived from an EMBL/GenBank/DDBJ whole genome shotgun (WGS) entry which is preliminary data.</text>
</comment>
<dbReference type="PANTHER" id="PTHR28152">
    <property type="entry name" value="HYDROXYACYL-THIOESTER DEHYDRATASE TYPE 2, MITOCHONDRIAL"/>
    <property type="match status" value="1"/>
</dbReference>
<organism evidence="1 2">
    <name type="scientific">Colletotrichum trifolii</name>
    <dbReference type="NCBI Taxonomy" id="5466"/>
    <lineage>
        <taxon>Eukaryota</taxon>
        <taxon>Fungi</taxon>
        <taxon>Dikarya</taxon>
        <taxon>Ascomycota</taxon>
        <taxon>Pezizomycotina</taxon>
        <taxon>Sordariomycetes</taxon>
        <taxon>Hypocreomycetidae</taxon>
        <taxon>Glomerellales</taxon>
        <taxon>Glomerellaceae</taxon>
        <taxon>Colletotrichum</taxon>
        <taxon>Colletotrichum orbiculare species complex</taxon>
    </lineage>
</organism>
<dbReference type="InterPro" id="IPR029069">
    <property type="entry name" value="HotDog_dom_sf"/>
</dbReference>
<proteinExistence type="predicted"/>
<dbReference type="Gene3D" id="3.10.129.10">
    <property type="entry name" value="Hotdog Thioesterase"/>
    <property type="match status" value="1"/>
</dbReference>
<dbReference type="GO" id="GO:0005739">
    <property type="term" value="C:mitochondrion"/>
    <property type="evidence" value="ECO:0007669"/>
    <property type="project" value="TreeGrafter"/>
</dbReference>